<accession>A0ABW7X152</accession>
<reference evidence="1 2" key="1">
    <citation type="submission" date="2024-10" db="EMBL/GenBank/DDBJ databases">
        <title>The Natural Products Discovery Center: Release of the First 8490 Sequenced Strains for Exploring Actinobacteria Biosynthetic Diversity.</title>
        <authorList>
            <person name="Kalkreuter E."/>
            <person name="Kautsar S.A."/>
            <person name="Yang D."/>
            <person name="Bader C.D."/>
            <person name="Teijaro C.N."/>
            <person name="Fluegel L."/>
            <person name="Davis C.M."/>
            <person name="Simpson J.R."/>
            <person name="Lauterbach L."/>
            <person name="Steele A.D."/>
            <person name="Gui C."/>
            <person name="Meng S."/>
            <person name="Li G."/>
            <person name="Viehrig K."/>
            <person name="Ye F."/>
            <person name="Su P."/>
            <person name="Kiefer A.F."/>
            <person name="Nichols A."/>
            <person name="Cepeda A.J."/>
            <person name="Yan W."/>
            <person name="Fan B."/>
            <person name="Jiang Y."/>
            <person name="Adhikari A."/>
            <person name="Zheng C.-J."/>
            <person name="Schuster L."/>
            <person name="Cowan T.M."/>
            <person name="Smanski M.J."/>
            <person name="Chevrette M.G."/>
            <person name="De Carvalho L.P.S."/>
            <person name="Shen B."/>
        </authorList>
    </citation>
    <scope>NUCLEOTIDE SEQUENCE [LARGE SCALE GENOMIC DNA]</scope>
    <source>
        <strain evidence="1 2">NPDC019275</strain>
    </source>
</reference>
<dbReference type="RefSeq" id="WP_357402272.1">
    <property type="nucleotide sequence ID" value="NZ_JBEYCD010000003.1"/>
</dbReference>
<keyword evidence="2" id="KW-1185">Reference proteome</keyword>
<sequence length="120" mass="12986">MTPPEFQHLGPRLDDIDQLRNQARLSVRRRDARSAVRDLHRAQSIAEELAGDAERRRPAHAALLTVLVRVIELEAEIARGIADGTLGDVSALSEALIRFSVRSCAHGGPGIGGECGPECE</sequence>
<comment type="caution">
    <text evidence="1">The sequence shown here is derived from an EMBL/GenBank/DDBJ whole genome shotgun (WGS) entry which is preliminary data.</text>
</comment>
<proteinExistence type="predicted"/>
<evidence type="ECO:0000313" key="1">
    <source>
        <dbReference type="EMBL" id="MFI2474778.1"/>
    </source>
</evidence>
<gene>
    <name evidence="1" type="ORF">ACH49W_15490</name>
</gene>
<dbReference type="EMBL" id="JBIRYO010000008">
    <property type="protein sequence ID" value="MFI2474778.1"/>
    <property type="molecule type" value="Genomic_DNA"/>
</dbReference>
<name>A0ABW7X152_9NOCA</name>
<protein>
    <submittedName>
        <fullName evidence="1">Uncharacterized protein</fullName>
    </submittedName>
</protein>
<dbReference type="Proteomes" id="UP001611415">
    <property type="component" value="Unassembled WGS sequence"/>
</dbReference>
<evidence type="ECO:0000313" key="2">
    <source>
        <dbReference type="Proteomes" id="UP001611415"/>
    </source>
</evidence>
<organism evidence="1 2">
    <name type="scientific">Nocardia xishanensis</name>
    <dbReference type="NCBI Taxonomy" id="238964"/>
    <lineage>
        <taxon>Bacteria</taxon>
        <taxon>Bacillati</taxon>
        <taxon>Actinomycetota</taxon>
        <taxon>Actinomycetes</taxon>
        <taxon>Mycobacteriales</taxon>
        <taxon>Nocardiaceae</taxon>
        <taxon>Nocardia</taxon>
    </lineage>
</organism>